<evidence type="ECO:0000259" key="4">
    <source>
        <dbReference type="PROSITE" id="PS50048"/>
    </source>
</evidence>
<dbReference type="Gene3D" id="4.10.240.10">
    <property type="entry name" value="Zn(2)-C6 fungal-type DNA-binding domain"/>
    <property type="match status" value="1"/>
</dbReference>
<dbReference type="GO" id="GO:0006351">
    <property type="term" value="P:DNA-templated transcription"/>
    <property type="evidence" value="ECO:0007669"/>
    <property type="project" value="InterPro"/>
</dbReference>
<accession>W6Z9C7</accession>
<feature type="region of interest" description="Disordered" evidence="3">
    <location>
        <begin position="69"/>
        <end position="92"/>
    </location>
</feature>
<dbReference type="PANTHER" id="PTHR47425:SF2">
    <property type="entry name" value="FARB-RELATED"/>
    <property type="match status" value="1"/>
</dbReference>
<dbReference type="CDD" id="cd00067">
    <property type="entry name" value="GAL4"/>
    <property type="match status" value="1"/>
</dbReference>
<dbReference type="InterPro" id="IPR007219">
    <property type="entry name" value="XnlR_reg_dom"/>
</dbReference>
<dbReference type="PROSITE" id="PS50048">
    <property type="entry name" value="ZN2_CY6_FUNGAL_2"/>
    <property type="match status" value="1"/>
</dbReference>
<dbReference type="OrthoDB" id="5121955at2759"/>
<dbReference type="Proteomes" id="UP000054032">
    <property type="component" value="Unassembled WGS sequence"/>
</dbReference>
<keyword evidence="1" id="KW-0479">Metal-binding</keyword>
<dbReference type="GeneID" id="19129193"/>
<dbReference type="eggNOG" id="ENOG502SI3E">
    <property type="taxonomic scope" value="Eukaryota"/>
</dbReference>
<evidence type="ECO:0000313" key="6">
    <source>
        <dbReference type="Proteomes" id="UP000054032"/>
    </source>
</evidence>
<dbReference type="PROSITE" id="PS00463">
    <property type="entry name" value="ZN2_CY6_FUNGAL_1"/>
    <property type="match status" value="1"/>
</dbReference>
<feature type="domain" description="Zn(2)-C6 fungal-type" evidence="4">
    <location>
        <begin position="26"/>
        <end position="58"/>
    </location>
</feature>
<evidence type="ECO:0000256" key="3">
    <source>
        <dbReference type="SAM" id="MobiDB-lite"/>
    </source>
</evidence>
<dbReference type="Pfam" id="PF00172">
    <property type="entry name" value="Zn_clus"/>
    <property type="match status" value="1"/>
</dbReference>
<dbReference type="GO" id="GO:0000981">
    <property type="term" value="F:DNA-binding transcription factor activity, RNA polymerase II-specific"/>
    <property type="evidence" value="ECO:0007669"/>
    <property type="project" value="InterPro"/>
</dbReference>
<dbReference type="InterPro" id="IPR001138">
    <property type="entry name" value="Zn2Cys6_DnaBD"/>
</dbReference>
<dbReference type="CDD" id="cd12148">
    <property type="entry name" value="fungal_TF_MHR"/>
    <property type="match status" value="1"/>
</dbReference>
<dbReference type="SMART" id="SM00066">
    <property type="entry name" value="GAL4"/>
    <property type="match status" value="1"/>
</dbReference>
<dbReference type="RefSeq" id="XP_007693195.1">
    <property type="nucleotide sequence ID" value="XM_007695005.1"/>
</dbReference>
<protein>
    <recommendedName>
        <fullName evidence="4">Zn(2)-C6 fungal-type domain-containing protein</fullName>
    </recommendedName>
</protein>
<dbReference type="GO" id="GO:0008270">
    <property type="term" value="F:zinc ion binding"/>
    <property type="evidence" value="ECO:0007669"/>
    <property type="project" value="InterPro"/>
</dbReference>
<dbReference type="Pfam" id="PF04082">
    <property type="entry name" value="Fungal_trans"/>
    <property type="match status" value="1"/>
</dbReference>
<organism evidence="5 6">
    <name type="scientific">Bipolaris oryzae ATCC 44560</name>
    <dbReference type="NCBI Taxonomy" id="930090"/>
    <lineage>
        <taxon>Eukaryota</taxon>
        <taxon>Fungi</taxon>
        <taxon>Dikarya</taxon>
        <taxon>Ascomycota</taxon>
        <taxon>Pezizomycotina</taxon>
        <taxon>Dothideomycetes</taxon>
        <taxon>Pleosporomycetidae</taxon>
        <taxon>Pleosporales</taxon>
        <taxon>Pleosporineae</taxon>
        <taxon>Pleosporaceae</taxon>
        <taxon>Bipolaris</taxon>
    </lineage>
</organism>
<dbReference type="HOGENOM" id="CLU_006329_9_4_1"/>
<dbReference type="KEGG" id="bor:COCMIDRAFT_9813"/>
<dbReference type="InterPro" id="IPR052761">
    <property type="entry name" value="Fungal_Detox/Toxin_TFs"/>
</dbReference>
<gene>
    <name evidence="5" type="ORF">COCMIDRAFT_9813</name>
</gene>
<evidence type="ECO:0000256" key="2">
    <source>
        <dbReference type="ARBA" id="ARBA00023242"/>
    </source>
</evidence>
<dbReference type="GO" id="GO:0003677">
    <property type="term" value="F:DNA binding"/>
    <property type="evidence" value="ECO:0007669"/>
    <property type="project" value="InterPro"/>
</dbReference>
<dbReference type="InterPro" id="IPR036864">
    <property type="entry name" value="Zn2-C6_fun-type_DNA-bd_sf"/>
</dbReference>
<dbReference type="SUPFAM" id="SSF57701">
    <property type="entry name" value="Zn2/Cys6 DNA-binding domain"/>
    <property type="match status" value="1"/>
</dbReference>
<evidence type="ECO:0000256" key="1">
    <source>
        <dbReference type="ARBA" id="ARBA00022723"/>
    </source>
</evidence>
<proteinExistence type="predicted"/>
<feature type="compositionally biased region" description="Low complexity" evidence="3">
    <location>
        <begin position="76"/>
        <end position="92"/>
    </location>
</feature>
<dbReference type="AlphaFoldDB" id="W6Z9C7"/>
<dbReference type="PANTHER" id="PTHR47425">
    <property type="entry name" value="FARB-RELATED"/>
    <property type="match status" value="1"/>
</dbReference>
<keyword evidence="2" id="KW-0539">Nucleus</keyword>
<dbReference type="EMBL" id="KI964179">
    <property type="protein sequence ID" value="EUC40281.1"/>
    <property type="molecule type" value="Genomic_DNA"/>
</dbReference>
<reference evidence="5 6" key="1">
    <citation type="journal article" date="2013" name="PLoS Genet.">
        <title>Comparative genome structure, secondary metabolite, and effector coding capacity across Cochliobolus pathogens.</title>
        <authorList>
            <person name="Condon B.J."/>
            <person name="Leng Y."/>
            <person name="Wu D."/>
            <person name="Bushley K.E."/>
            <person name="Ohm R.A."/>
            <person name="Otillar R."/>
            <person name="Martin J."/>
            <person name="Schackwitz W."/>
            <person name="Grimwood J."/>
            <person name="MohdZainudin N."/>
            <person name="Xue C."/>
            <person name="Wang R."/>
            <person name="Manning V.A."/>
            <person name="Dhillon B."/>
            <person name="Tu Z.J."/>
            <person name="Steffenson B.J."/>
            <person name="Salamov A."/>
            <person name="Sun H."/>
            <person name="Lowry S."/>
            <person name="LaButti K."/>
            <person name="Han J."/>
            <person name="Copeland A."/>
            <person name="Lindquist E."/>
            <person name="Barry K."/>
            <person name="Schmutz J."/>
            <person name="Baker S.E."/>
            <person name="Ciuffetti L.M."/>
            <person name="Grigoriev I.V."/>
            <person name="Zhong S."/>
            <person name="Turgeon B.G."/>
        </authorList>
    </citation>
    <scope>NUCLEOTIDE SEQUENCE [LARGE SCALE GENOMIC DNA]</scope>
    <source>
        <strain evidence="5 6">ATCC 44560</strain>
    </source>
</reference>
<name>W6Z9C7_COCMI</name>
<keyword evidence="6" id="KW-1185">Reference proteome</keyword>
<evidence type="ECO:0000313" key="5">
    <source>
        <dbReference type="EMBL" id="EUC40281.1"/>
    </source>
</evidence>
<sequence>MAHKAHGAEDSTASVSEPREARAAKACLSCRSRKVRCDVAKASQPCTNCRMNSQKCLVVSRASRLSTLSWQRKRSQQNAEAQPAASNSSNSSPDCGAGILGGNYNISNDPSFSPLNVQPSSIPYYDECSEAPKPVARSTVLYSHFPFLAIGNIHMIPAEDLNFLELQGCLHIPMQQFIDDFVQQYFLYVHPFMPLIDEGEFWEAYRRNGVLATSVPAMPLLVFQAMLFSSCTFVPLSIIRGLGYPDLLSARAAFYRKVKLLYDMNTETSPLYLAQTALLLMAWVPQDNLLLNPFRTWLGLAIQHARSINADCLIDSAQSPTQVTDAQDTNPQALRRLWWCCVIADRISPLCAHYDQQITRDDYNFETAKPLNRTDLADEMFRSCVYSAASKKKLLEIFETFMDLNIILTDILPLVARHQDSMRSRRNLELGVGTNFSQYERNLESWFARATSIHPPFADTCVNGSSEKDSIGELDKSVVLHTNLLYIYYHYAKASLDNYRLQCCVSLAFTREIDTVAYSDEVSKLRNALQNSMSSTTSLLEELVQRRLARWLPVGVLACVAMPFALQVINMRLNASTANFGAERPKGTGAKEETTSALRETMKLLSPQYNGVGLIEQAVEQVARMVQQTSAISSLSAWPEFLTHSPSQYLRVVSVIDQCIREGKVAGENDMRAWLESEVSKHSHNHDLVMHDTPSSCSQKRQAPSRATATVDHQSFASWQECIHAPQETDDSSAMPFGLILADFEVE</sequence>